<dbReference type="PROSITE" id="PS01315">
    <property type="entry name" value="CDS"/>
    <property type="match status" value="1"/>
</dbReference>
<feature type="transmembrane region" description="Helical" evidence="13">
    <location>
        <begin position="76"/>
        <end position="93"/>
    </location>
</feature>
<evidence type="ECO:0000256" key="7">
    <source>
        <dbReference type="ARBA" id="ARBA00022695"/>
    </source>
</evidence>
<evidence type="ECO:0000256" key="5">
    <source>
        <dbReference type="ARBA" id="ARBA00022679"/>
    </source>
</evidence>
<feature type="transmembrane region" description="Helical" evidence="13">
    <location>
        <begin position="131"/>
        <end position="150"/>
    </location>
</feature>
<sequence length="263" mass="26862">MIRIASGVVLAFGFAALVVFGSPLHFFIFCEITVVVCLLELGGMLKAGGQPDLKLTSVTAGAAILAVIYFGGGHQVAAVAGAVLIVVIASSLLKKDDLAYQRASNTIYSIFYVTIPLSALALLRAEPGGEGYIIIIVTANAFSDIFAFFTGKSVGKTPLAPQISPGKTVEGFVGGLIGAMVGAVGAKLVAAPLLGLPHALAAGALAGFIGPIGDLAESSIKRKMGVKDSGASIPGHGGVLDRIDSLMFSAVSFYIYVTIFLSQ</sequence>
<evidence type="ECO:0000256" key="12">
    <source>
        <dbReference type="ARBA" id="ARBA00023264"/>
    </source>
</evidence>
<evidence type="ECO:0000313" key="14">
    <source>
        <dbReference type="EMBL" id="VAX20788.1"/>
    </source>
</evidence>
<dbReference type="GO" id="GO:0016024">
    <property type="term" value="P:CDP-diacylglycerol biosynthetic process"/>
    <property type="evidence" value="ECO:0007669"/>
    <property type="project" value="TreeGrafter"/>
</dbReference>
<keyword evidence="4" id="KW-0444">Lipid biosynthesis</keyword>
<feature type="transmembrane region" description="Helical" evidence="13">
    <location>
        <begin position="171"/>
        <end position="190"/>
    </location>
</feature>
<dbReference type="InterPro" id="IPR000374">
    <property type="entry name" value="PC_trans"/>
</dbReference>
<reference evidence="14" key="1">
    <citation type="submission" date="2018-06" db="EMBL/GenBank/DDBJ databases">
        <authorList>
            <person name="Zhirakovskaya E."/>
        </authorList>
    </citation>
    <scope>NUCLEOTIDE SEQUENCE</scope>
</reference>
<dbReference type="EC" id="2.7.7.41" evidence="14"/>
<keyword evidence="6 13" id="KW-0812">Transmembrane</keyword>
<evidence type="ECO:0000256" key="9">
    <source>
        <dbReference type="ARBA" id="ARBA00023098"/>
    </source>
</evidence>
<evidence type="ECO:0000256" key="13">
    <source>
        <dbReference type="SAM" id="Phobius"/>
    </source>
</evidence>
<dbReference type="Pfam" id="PF01148">
    <property type="entry name" value="CTP_transf_1"/>
    <property type="match status" value="1"/>
</dbReference>
<dbReference type="PANTHER" id="PTHR46382:SF1">
    <property type="entry name" value="PHOSPHATIDATE CYTIDYLYLTRANSFERASE"/>
    <property type="match status" value="1"/>
</dbReference>
<keyword evidence="10 13" id="KW-0472">Membrane</keyword>
<gene>
    <name evidence="14" type="ORF">MNBD_NITROSPINAE04-7</name>
</gene>
<accession>A0A3B1CA54</accession>
<dbReference type="AlphaFoldDB" id="A0A3B1CA54"/>
<name>A0A3B1CA54_9ZZZZ</name>
<keyword evidence="5 14" id="KW-0808">Transferase</keyword>
<protein>
    <submittedName>
        <fullName evidence="14">Phosphatidate cytidylyltransferase</fullName>
        <ecNumber evidence="14">2.7.7.41</ecNumber>
    </submittedName>
</protein>
<dbReference type="GO" id="GO:0004605">
    <property type="term" value="F:phosphatidate cytidylyltransferase activity"/>
    <property type="evidence" value="ECO:0007669"/>
    <property type="project" value="UniProtKB-EC"/>
</dbReference>
<feature type="transmembrane region" description="Helical" evidence="13">
    <location>
        <begin position="105"/>
        <end position="125"/>
    </location>
</feature>
<evidence type="ECO:0000256" key="2">
    <source>
        <dbReference type="ARBA" id="ARBA00010185"/>
    </source>
</evidence>
<dbReference type="EMBL" id="UOGA01000187">
    <property type="protein sequence ID" value="VAX20788.1"/>
    <property type="molecule type" value="Genomic_DNA"/>
</dbReference>
<dbReference type="GO" id="GO:0005886">
    <property type="term" value="C:plasma membrane"/>
    <property type="evidence" value="ECO:0007669"/>
    <property type="project" value="UniProtKB-SubCell"/>
</dbReference>
<comment type="subcellular location">
    <subcellularLocation>
        <location evidence="1">Cell membrane</location>
        <topology evidence="1">Multi-pass membrane protein</topology>
    </subcellularLocation>
</comment>
<keyword evidence="8 13" id="KW-1133">Transmembrane helix</keyword>
<keyword evidence="11" id="KW-0594">Phospholipid biosynthesis</keyword>
<evidence type="ECO:0000256" key="4">
    <source>
        <dbReference type="ARBA" id="ARBA00022516"/>
    </source>
</evidence>
<keyword evidence="12" id="KW-1208">Phospholipid metabolism</keyword>
<keyword evidence="7 14" id="KW-0548">Nucleotidyltransferase</keyword>
<keyword evidence="3" id="KW-1003">Cell membrane</keyword>
<organism evidence="14">
    <name type="scientific">hydrothermal vent metagenome</name>
    <dbReference type="NCBI Taxonomy" id="652676"/>
    <lineage>
        <taxon>unclassified sequences</taxon>
        <taxon>metagenomes</taxon>
        <taxon>ecological metagenomes</taxon>
    </lineage>
</organism>
<comment type="similarity">
    <text evidence="2">Belongs to the CDS family.</text>
</comment>
<dbReference type="PANTHER" id="PTHR46382">
    <property type="entry name" value="PHOSPHATIDATE CYTIDYLYLTRANSFERASE"/>
    <property type="match status" value="1"/>
</dbReference>
<keyword evidence="9" id="KW-0443">Lipid metabolism</keyword>
<evidence type="ECO:0000256" key="1">
    <source>
        <dbReference type="ARBA" id="ARBA00004651"/>
    </source>
</evidence>
<evidence type="ECO:0000256" key="3">
    <source>
        <dbReference type="ARBA" id="ARBA00022475"/>
    </source>
</evidence>
<evidence type="ECO:0000256" key="8">
    <source>
        <dbReference type="ARBA" id="ARBA00022989"/>
    </source>
</evidence>
<proteinExistence type="inferred from homology"/>
<evidence type="ECO:0000256" key="11">
    <source>
        <dbReference type="ARBA" id="ARBA00023209"/>
    </source>
</evidence>
<evidence type="ECO:0000256" key="6">
    <source>
        <dbReference type="ARBA" id="ARBA00022692"/>
    </source>
</evidence>
<evidence type="ECO:0000256" key="10">
    <source>
        <dbReference type="ARBA" id="ARBA00023136"/>
    </source>
</evidence>